<dbReference type="PANTHER" id="PTHR44086:SF13">
    <property type="entry name" value="THIOSULFATE SULFURTRANSFERASE PSPE"/>
    <property type="match status" value="1"/>
</dbReference>
<name>A0A1M6IJC0_9ACTN</name>
<accession>A0A1M6IJC0</accession>
<dbReference type="InterPro" id="IPR036873">
    <property type="entry name" value="Rhodanese-like_dom_sf"/>
</dbReference>
<sequence>MVAMPMKSNPPREPGAPLSTSSAALVAEANALVPPISVDEAKSLVGSRDVLFVDIREPGEWEREGIIPGAHRAPRGMLEFWVDPDSPYYRPALDDGRRLLLYCGSAWRSALAAAALVRMGRTDVTHLAGGFSAWRAADGPVEEYPPGGQR</sequence>
<dbReference type="SMART" id="SM00450">
    <property type="entry name" value="RHOD"/>
    <property type="match status" value="1"/>
</dbReference>
<evidence type="ECO:0000313" key="4">
    <source>
        <dbReference type="Proteomes" id="UP000184512"/>
    </source>
</evidence>
<dbReference type="Gene3D" id="3.40.250.10">
    <property type="entry name" value="Rhodanese-like domain"/>
    <property type="match status" value="1"/>
</dbReference>
<organism evidence="3 4">
    <name type="scientific">Tessaracoccus bendigoensis DSM 12906</name>
    <dbReference type="NCBI Taxonomy" id="1123357"/>
    <lineage>
        <taxon>Bacteria</taxon>
        <taxon>Bacillati</taxon>
        <taxon>Actinomycetota</taxon>
        <taxon>Actinomycetes</taxon>
        <taxon>Propionibacteriales</taxon>
        <taxon>Propionibacteriaceae</taxon>
        <taxon>Tessaracoccus</taxon>
    </lineage>
</organism>
<dbReference type="PANTHER" id="PTHR44086">
    <property type="entry name" value="THIOSULFATE SULFURTRANSFERASE RDL2, MITOCHONDRIAL-RELATED"/>
    <property type="match status" value="1"/>
</dbReference>
<dbReference type="Proteomes" id="UP000184512">
    <property type="component" value="Unassembled WGS sequence"/>
</dbReference>
<gene>
    <name evidence="3" type="ORF">SAMN02745244_02303</name>
</gene>
<dbReference type="InterPro" id="IPR001763">
    <property type="entry name" value="Rhodanese-like_dom"/>
</dbReference>
<proteinExistence type="predicted"/>
<feature type="domain" description="Rhodanese" evidence="2">
    <location>
        <begin position="46"/>
        <end position="143"/>
    </location>
</feature>
<evidence type="ECO:0000313" key="3">
    <source>
        <dbReference type="EMBL" id="SHJ34515.1"/>
    </source>
</evidence>
<dbReference type="SUPFAM" id="SSF52821">
    <property type="entry name" value="Rhodanese/Cell cycle control phosphatase"/>
    <property type="match status" value="1"/>
</dbReference>
<dbReference type="GO" id="GO:0004792">
    <property type="term" value="F:thiosulfate-cyanide sulfurtransferase activity"/>
    <property type="evidence" value="ECO:0007669"/>
    <property type="project" value="TreeGrafter"/>
</dbReference>
<dbReference type="AlphaFoldDB" id="A0A1M6IJC0"/>
<dbReference type="STRING" id="1123357.SAMN02745244_02303"/>
<reference evidence="3 4" key="1">
    <citation type="submission" date="2016-11" db="EMBL/GenBank/DDBJ databases">
        <authorList>
            <person name="Jaros S."/>
            <person name="Januszkiewicz K."/>
            <person name="Wedrychowicz H."/>
        </authorList>
    </citation>
    <scope>NUCLEOTIDE SEQUENCE [LARGE SCALE GENOMIC DNA]</scope>
    <source>
        <strain evidence="3 4">DSM 12906</strain>
    </source>
</reference>
<dbReference type="Pfam" id="PF00581">
    <property type="entry name" value="Rhodanese"/>
    <property type="match status" value="1"/>
</dbReference>
<feature type="region of interest" description="Disordered" evidence="1">
    <location>
        <begin position="1"/>
        <end position="20"/>
    </location>
</feature>
<evidence type="ECO:0000259" key="2">
    <source>
        <dbReference type="PROSITE" id="PS50206"/>
    </source>
</evidence>
<protein>
    <submittedName>
        <fullName evidence="3">Rhodanese-related sulfurtransferase</fullName>
    </submittedName>
</protein>
<evidence type="ECO:0000256" key="1">
    <source>
        <dbReference type="SAM" id="MobiDB-lite"/>
    </source>
</evidence>
<keyword evidence="4" id="KW-1185">Reference proteome</keyword>
<keyword evidence="3" id="KW-0808">Transferase</keyword>
<dbReference type="PROSITE" id="PS50206">
    <property type="entry name" value="RHODANESE_3"/>
    <property type="match status" value="1"/>
</dbReference>
<dbReference type="EMBL" id="FQZG01000041">
    <property type="protein sequence ID" value="SHJ34515.1"/>
    <property type="molecule type" value="Genomic_DNA"/>
</dbReference>